<dbReference type="InterPro" id="IPR033121">
    <property type="entry name" value="PEPTIDASE_A1"/>
</dbReference>
<dbReference type="InterPro" id="IPR001461">
    <property type="entry name" value="Aspartic_peptidase_A1"/>
</dbReference>
<dbReference type="PANTHER" id="PTHR47966:SF65">
    <property type="entry name" value="ASPARTIC-TYPE ENDOPEPTIDASE"/>
    <property type="match status" value="1"/>
</dbReference>
<keyword evidence="4 7" id="KW-0064">Aspartyl protease</keyword>
<feature type="compositionally biased region" description="Low complexity" evidence="8">
    <location>
        <begin position="460"/>
        <end position="472"/>
    </location>
</feature>
<dbReference type="AlphaFoldDB" id="A0A0W0D322"/>
<dbReference type="EMBL" id="LLZZ01000023">
    <property type="protein sequence ID" value="KTB12193.1"/>
    <property type="molecule type" value="Genomic_DNA"/>
</dbReference>
<dbReference type="PROSITE" id="PS00141">
    <property type="entry name" value="ASP_PROTEASE"/>
    <property type="match status" value="2"/>
</dbReference>
<dbReference type="PANTHER" id="PTHR47966">
    <property type="entry name" value="BETA-SITE APP-CLEAVING ENZYME, ISOFORM A-RELATED"/>
    <property type="match status" value="1"/>
</dbReference>
<dbReference type="InterPro" id="IPR001969">
    <property type="entry name" value="Aspartic_peptidase_AS"/>
</dbReference>
<dbReference type="Pfam" id="PF00026">
    <property type="entry name" value="Asp"/>
    <property type="match status" value="1"/>
</dbReference>
<evidence type="ECO:0000256" key="4">
    <source>
        <dbReference type="ARBA" id="ARBA00022750"/>
    </source>
</evidence>
<dbReference type="VEuPathDB" id="FungiDB:B1J91_E01881g"/>
<evidence type="ECO:0000256" key="5">
    <source>
        <dbReference type="ARBA" id="ARBA00022801"/>
    </source>
</evidence>
<dbReference type="InterPro" id="IPR021109">
    <property type="entry name" value="Peptidase_aspartic_dom_sf"/>
</dbReference>
<dbReference type="CDD" id="cd05474">
    <property type="entry name" value="SAP_like"/>
    <property type="match status" value="1"/>
</dbReference>
<dbReference type="GO" id="GO:0006508">
    <property type="term" value="P:proteolysis"/>
    <property type="evidence" value="ECO:0007669"/>
    <property type="project" value="UniProtKB-KW"/>
</dbReference>
<dbReference type="VEuPathDB" id="FungiDB:GWK60_E01661"/>
<dbReference type="GO" id="GO:0004190">
    <property type="term" value="F:aspartic-type endopeptidase activity"/>
    <property type="evidence" value="ECO:0007669"/>
    <property type="project" value="UniProtKB-KW"/>
</dbReference>
<feature type="domain" description="Peptidase A1" evidence="9">
    <location>
        <begin position="48"/>
        <end position="418"/>
    </location>
</feature>
<proteinExistence type="inferred from homology"/>
<feature type="active site" evidence="6">
    <location>
        <position position="313"/>
    </location>
</feature>
<evidence type="ECO:0000313" key="11">
    <source>
        <dbReference type="EMBL" id="KTB12193.1"/>
    </source>
</evidence>
<dbReference type="Gene3D" id="2.40.70.10">
    <property type="entry name" value="Acid Proteases"/>
    <property type="match status" value="2"/>
</dbReference>
<evidence type="ECO:0000259" key="9">
    <source>
        <dbReference type="PROSITE" id="PS51767"/>
    </source>
</evidence>
<evidence type="ECO:0000256" key="1">
    <source>
        <dbReference type="ARBA" id="ARBA00007447"/>
    </source>
</evidence>
<evidence type="ECO:0000256" key="2">
    <source>
        <dbReference type="ARBA" id="ARBA00022670"/>
    </source>
</evidence>
<dbReference type="PRINTS" id="PR00792">
    <property type="entry name" value="PEPSIN"/>
</dbReference>
<feature type="region of interest" description="Disordered" evidence="8">
    <location>
        <begin position="83"/>
        <end position="108"/>
    </location>
</feature>
<evidence type="ECO:0000313" key="12">
    <source>
        <dbReference type="Proteomes" id="UP000054886"/>
    </source>
</evidence>
<dbReference type="VEuPathDB" id="FungiDB:GVI51_E01661"/>
<dbReference type="GO" id="GO:0071944">
    <property type="term" value="C:cell periphery"/>
    <property type="evidence" value="ECO:0007669"/>
    <property type="project" value="UniProtKB-ARBA"/>
</dbReference>
<dbReference type="VEuPathDB" id="FungiDB:CAGL0E01881g"/>
<evidence type="ECO:0000256" key="7">
    <source>
        <dbReference type="RuleBase" id="RU000454"/>
    </source>
</evidence>
<dbReference type="Proteomes" id="UP000054886">
    <property type="component" value="Unassembled WGS sequence"/>
</dbReference>
<dbReference type="OrthoDB" id="771136at2759"/>
<comment type="caution">
    <text evidence="11">The sequence shown here is derived from an EMBL/GenBank/DDBJ whole genome shotgun (WGS) entry which is preliminary data.</text>
</comment>
<sequence>MRIDRALTTAAAAGYLRLPFTKITDNSLAKRADDDYLNVQLDNEQIFYGVEVSIGSDKQNMTLLVDTGSSDFWVLGAQNPYCKSNRGKKPKKKDQPSSVDPGRNGYPTKAEAIPYAERTFDCSDFKTFNSSSSNTFKSNDTDFFITYGDGSYVEGTWGTDQVALAGQTLENVTFAVAELTNNSYGLLGIGLPELESSITIDTAQLTNTSSVKKNPYMNFPESLKLNKLINKVVYSIYLNRTNDKFGSILFGAVDHNRYDGNLTTVPLVFSNRDFGTPRPNELMVTLNGMSFEATDGNVTQILNATSKFPALLDTGSTDTHLPVDVYNALAESTNGTYDQTQNKIRIPKCLSKKDKTILNFSLGGVNIGVPYKEMVKKIKGKCYINVAPTGSDFAILGDDVIRYAYMVFDLEDREISLAQASFNDTLPEDIEVVVSTIPGATRASAYSETYSPTFAVPSASSSGNTSSNGSTNLTRRFERRDIPLENKGVPTSLKGSVAAILLLVLWIA</sequence>
<keyword evidence="5 7" id="KW-0378">Hydrolase</keyword>
<dbReference type="OMA" id="NAVCIPK"/>
<keyword evidence="3" id="KW-0732">Signal</keyword>
<feature type="active site" evidence="6">
    <location>
        <position position="66"/>
    </location>
</feature>
<name>A0A0W0D322_CANGB</name>
<feature type="region of interest" description="Disordered" evidence="8">
    <location>
        <begin position="456"/>
        <end position="477"/>
    </location>
</feature>
<dbReference type="SUPFAM" id="SSF50630">
    <property type="entry name" value="Acid proteases"/>
    <property type="match status" value="1"/>
</dbReference>
<dbReference type="VEuPathDB" id="FungiDB:GW608_E01661"/>
<evidence type="ECO:0000256" key="8">
    <source>
        <dbReference type="SAM" id="MobiDB-lite"/>
    </source>
</evidence>
<evidence type="ECO:0000313" key="10">
    <source>
        <dbReference type="EMBL" id="KTB11716.1"/>
    </source>
</evidence>
<evidence type="ECO:0000256" key="6">
    <source>
        <dbReference type="PIRSR" id="PIRSR601461-1"/>
    </source>
</evidence>
<accession>A0A0W0D322</accession>
<dbReference type="PROSITE" id="PS51767">
    <property type="entry name" value="PEPTIDASE_A1"/>
    <property type="match status" value="1"/>
</dbReference>
<keyword evidence="2 7" id="KW-0645">Protease</keyword>
<protein>
    <submittedName>
        <fullName evidence="11">Aspartic proteinase 3</fullName>
    </submittedName>
</protein>
<gene>
    <name evidence="11" type="ORF">AO440_005877</name>
    <name evidence="10" type="ORF">AO440_005909</name>
</gene>
<reference evidence="11 12" key="1">
    <citation type="submission" date="2015-10" db="EMBL/GenBank/DDBJ databases">
        <title>Draft genomes sequences of Candida glabrata isolates 1A, 1B, 2A, 2B, 3A and 3B.</title>
        <authorList>
            <person name="Haavelsrud O.E."/>
            <person name="Gaustad P."/>
        </authorList>
    </citation>
    <scope>NUCLEOTIDE SEQUENCE [LARGE SCALE GENOMIC DNA]</scope>
    <source>
        <strain evidence="11">910700640</strain>
    </source>
</reference>
<organism evidence="11 12">
    <name type="scientific">Candida glabrata</name>
    <name type="common">Yeast</name>
    <name type="synonym">Torulopsis glabrata</name>
    <dbReference type="NCBI Taxonomy" id="5478"/>
    <lineage>
        <taxon>Eukaryota</taxon>
        <taxon>Fungi</taxon>
        <taxon>Dikarya</taxon>
        <taxon>Ascomycota</taxon>
        <taxon>Saccharomycotina</taxon>
        <taxon>Saccharomycetes</taxon>
        <taxon>Saccharomycetales</taxon>
        <taxon>Saccharomycetaceae</taxon>
        <taxon>Nakaseomyces</taxon>
    </lineage>
</organism>
<comment type="similarity">
    <text evidence="1 7">Belongs to the peptidase A1 family.</text>
</comment>
<evidence type="ECO:0000256" key="3">
    <source>
        <dbReference type="ARBA" id="ARBA00022729"/>
    </source>
</evidence>
<dbReference type="InterPro" id="IPR033876">
    <property type="entry name" value="SAP-like"/>
</dbReference>
<dbReference type="EMBL" id="LLZZ01000030">
    <property type="protein sequence ID" value="KTB11716.1"/>
    <property type="molecule type" value="Genomic_DNA"/>
</dbReference>